<evidence type="ECO:0000313" key="4">
    <source>
        <dbReference type="EMBL" id="CAK9139400.1"/>
    </source>
</evidence>
<gene>
    <name evidence="4" type="ORF">ILEXP_LOCUS6792</name>
</gene>
<name>A0ABC8R317_9AQUA</name>
<accession>A0ABC8R317</accession>
<dbReference type="Pfam" id="PF03061">
    <property type="entry name" value="4HBT"/>
    <property type="match status" value="1"/>
</dbReference>
<sequence length="168" mass="17779">MDLESVKTFLEKGSPNDSSVIDSMPYRFFESFVIQGLKVDLIEPGRIICSMKIPTRLLNSGNSLHGGATAMLVDVMGSAVIYTVGASMTGVSVEINVSYMDAAYAGPRLGLASRRIGSLTCPGKQMEGEIKLSAVPLGALSHLLFGENSQSEGRAFTGGISDDGIRDN</sequence>
<dbReference type="NCBIfam" id="TIGR00369">
    <property type="entry name" value="unchar_dom_1"/>
    <property type="match status" value="1"/>
</dbReference>
<dbReference type="EMBL" id="CAUOFW020000959">
    <property type="protein sequence ID" value="CAK9139400.1"/>
    <property type="molecule type" value="Genomic_DNA"/>
</dbReference>
<dbReference type="Proteomes" id="UP001642360">
    <property type="component" value="Unassembled WGS sequence"/>
</dbReference>
<dbReference type="InterPro" id="IPR006683">
    <property type="entry name" value="Thioestr_dom"/>
</dbReference>
<dbReference type="InterPro" id="IPR039298">
    <property type="entry name" value="ACOT13"/>
</dbReference>
<dbReference type="InterPro" id="IPR003736">
    <property type="entry name" value="PAAI_dom"/>
</dbReference>
<comment type="similarity">
    <text evidence="1">Belongs to the thioesterase PaaI family.</text>
</comment>
<dbReference type="GO" id="GO:0016787">
    <property type="term" value="F:hydrolase activity"/>
    <property type="evidence" value="ECO:0007669"/>
    <property type="project" value="UniProtKB-KW"/>
</dbReference>
<proteinExistence type="inferred from homology"/>
<keyword evidence="2" id="KW-0378">Hydrolase</keyword>
<dbReference type="SUPFAM" id="SSF54637">
    <property type="entry name" value="Thioesterase/thiol ester dehydrase-isomerase"/>
    <property type="match status" value="1"/>
</dbReference>
<protein>
    <recommendedName>
        <fullName evidence="3">Thioesterase domain-containing protein</fullName>
    </recommendedName>
</protein>
<dbReference type="CDD" id="cd03443">
    <property type="entry name" value="PaaI_thioesterase"/>
    <property type="match status" value="1"/>
</dbReference>
<feature type="domain" description="Thioesterase" evidence="3">
    <location>
        <begin position="62"/>
        <end position="106"/>
    </location>
</feature>
<dbReference type="AlphaFoldDB" id="A0ABC8R317"/>
<dbReference type="PANTHER" id="PTHR21660">
    <property type="entry name" value="THIOESTERASE SUPERFAMILY MEMBER-RELATED"/>
    <property type="match status" value="1"/>
</dbReference>
<dbReference type="PANTHER" id="PTHR21660:SF47">
    <property type="entry name" value="F19P19.27 PROTEIN"/>
    <property type="match status" value="1"/>
</dbReference>
<evidence type="ECO:0000313" key="5">
    <source>
        <dbReference type="Proteomes" id="UP001642360"/>
    </source>
</evidence>
<comment type="caution">
    <text evidence="4">The sequence shown here is derived from an EMBL/GenBank/DDBJ whole genome shotgun (WGS) entry which is preliminary data.</text>
</comment>
<dbReference type="Gene3D" id="3.10.129.10">
    <property type="entry name" value="Hotdog Thioesterase"/>
    <property type="match status" value="1"/>
</dbReference>
<organism evidence="4 5">
    <name type="scientific">Ilex paraguariensis</name>
    <name type="common">yerba mate</name>
    <dbReference type="NCBI Taxonomy" id="185542"/>
    <lineage>
        <taxon>Eukaryota</taxon>
        <taxon>Viridiplantae</taxon>
        <taxon>Streptophyta</taxon>
        <taxon>Embryophyta</taxon>
        <taxon>Tracheophyta</taxon>
        <taxon>Spermatophyta</taxon>
        <taxon>Magnoliopsida</taxon>
        <taxon>eudicotyledons</taxon>
        <taxon>Gunneridae</taxon>
        <taxon>Pentapetalae</taxon>
        <taxon>asterids</taxon>
        <taxon>campanulids</taxon>
        <taxon>Aquifoliales</taxon>
        <taxon>Aquifoliaceae</taxon>
        <taxon>Ilex</taxon>
    </lineage>
</organism>
<keyword evidence="5" id="KW-1185">Reference proteome</keyword>
<evidence type="ECO:0000259" key="3">
    <source>
        <dbReference type="Pfam" id="PF03061"/>
    </source>
</evidence>
<evidence type="ECO:0000256" key="1">
    <source>
        <dbReference type="ARBA" id="ARBA00008324"/>
    </source>
</evidence>
<dbReference type="InterPro" id="IPR029069">
    <property type="entry name" value="HotDog_dom_sf"/>
</dbReference>
<reference evidence="4 5" key="1">
    <citation type="submission" date="2024-02" db="EMBL/GenBank/DDBJ databases">
        <authorList>
            <person name="Vignale AGUSTIN F."/>
            <person name="Sosa J E."/>
            <person name="Modenutti C."/>
        </authorList>
    </citation>
    <scope>NUCLEOTIDE SEQUENCE [LARGE SCALE GENOMIC DNA]</scope>
</reference>
<evidence type="ECO:0000256" key="2">
    <source>
        <dbReference type="ARBA" id="ARBA00022801"/>
    </source>
</evidence>